<sequence length="210" mass="23057">MALVVTASAQTFQLKVGGGFASQYTDKKLVGSFKAGIGYEYEFDQHWTFNPSLLFVGKGWKDKDQLVPDFGPDGEPKKDENGQIIMSRMGRSVAANYLELPLVINYYLRLGESRYIVLGAGPYVACGLMGKVKTKGDGRRQGAEKLYYEENTFDLQGARRFDAGIQAQVGYQLPKGITVGVEADFGLTRYHADGGRNLSGLVSLTYAFGH</sequence>
<comment type="caution">
    <text evidence="2">The sequence shown here is derived from an EMBL/GenBank/DDBJ whole genome shotgun (WGS) entry which is preliminary data.</text>
</comment>
<evidence type="ECO:0000259" key="1">
    <source>
        <dbReference type="Pfam" id="PF13568"/>
    </source>
</evidence>
<dbReference type="Pfam" id="PF13568">
    <property type="entry name" value="OMP_b-brl_2"/>
    <property type="match status" value="1"/>
</dbReference>
<dbReference type="AlphaFoldDB" id="J9FYQ6"/>
<gene>
    <name evidence="2" type="ORF">EVA_17211</name>
</gene>
<proteinExistence type="predicted"/>
<organism evidence="2">
    <name type="scientific">gut metagenome</name>
    <dbReference type="NCBI Taxonomy" id="749906"/>
    <lineage>
        <taxon>unclassified sequences</taxon>
        <taxon>metagenomes</taxon>
        <taxon>organismal metagenomes</taxon>
    </lineage>
</organism>
<dbReference type="EMBL" id="AMCI01006241">
    <property type="protein sequence ID" value="EJW94677.1"/>
    <property type="molecule type" value="Genomic_DNA"/>
</dbReference>
<dbReference type="InterPro" id="IPR025665">
    <property type="entry name" value="Beta-barrel_OMP_2"/>
</dbReference>
<feature type="domain" description="Outer membrane protein beta-barrel" evidence="1">
    <location>
        <begin position="24"/>
        <end position="188"/>
    </location>
</feature>
<protein>
    <recommendedName>
        <fullName evidence="1">Outer membrane protein beta-barrel domain-containing protein</fullName>
    </recommendedName>
</protein>
<evidence type="ECO:0000313" key="2">
    <source>
        <dbReference type="EMBL" id="EJW94677.1"/>
    </source>
</evidence>
<accession>J9FYQ6</accession>
<name>J9FYQ6_9ZZZZ</name>
<reference evidence="2" key="1">
    <citation type="journal article" date="2012" name="PLoS ONE">
        <title>Gene sets for utilization of primary and secondary nutrition supplies in the distal gut of endangered iberian lynx.</title>
        <authorList>
            <person name="Alcaide M."/>
            <person name="Messina E."/>
            <person name="Richter M."/>
            <person name="Bargiela R."/>
            <person name="Peplies J."/>
            <person name="Huws S.A."/>
            <person name="Newbold C.J."/>
            <person name="Golyshin P.N."/>
            <person name="Simon M.A."/>
            <person name="Lopez G."/>
            <person name="Yakimov M.M."/>
            <person name="Ferrer M."/>
        </authorList>
    </citation>
    <scope>NUCLEOTIDE SEQUENCE</scope>
</reference>